<comment type="caution">
    <text evidence="1">The sequence shown here is derived from an EMBL/GenBank/DDBJ whole genome shotgun (WGS) entry which is preliminary data.</text>
</comment>
<name>A0A9N8DBP1_9STRA</name>
<keyword evidence="2" id="KW-1185">Reference proteome</keyword>
<evidence type="ECO:0000313" key="1">
    <source>
        <dbReference type="EMBL" id="CAB9498855.1"/>
    </source>
</evidence>
<protein>
    <submittedName>
        <fullName evidence="1">Uncharacterized protein</fullName>
    </submittedName>
</protein>
<gene>
    <name evidence="1" type="ORF">SEMRO_47_G027760.1</name>
</gene>
<organism evidence="1 2">
    <name type="scientific">Seminavis robusta</name>
    <dbReference type="NCBI Taxonomy" id="568900"/>
    <lineage>
        <taxon>Eukaryota</taxon>
        <taxon>Sar</taxon>
        <taxon>Stramenopiles</taxon>
        <taxon>Ochrophyta</taxon>
        <taxon>Bacillariophyta</taxon>
        <taxon>Bacillariophyceae</taxon>
        <taxon>Bacillariophycidae</taxon>
        <taxon>Naviculales</taxon>
        <taxon>Naviculaceae</taxon>
        <taxon>Seminavis</taxon>
    </lineage>
</organism>
<reference evidence="1" key="1">
    <citation type="submission" date="2020-06" db="EMBL/GenBank/DDBJ databases">
        <authorList>
            <consortium name="Plant Systems Biology data submission"/>
        </authorList>
    </citation>
    <scope>NUCLEOTIDE SEQUENCE</scope>
    <source>
        <strain evidence="1">D6</strain>
    </source>
</reference>
<sequence>MPLNNDLPPPPRPADPQFQDWLTSFFASHQALQASHQELQGSHRALEASHRTLQDQVCGIAMAFGPAIKVAILETAVGEFVCHHIPEGWENEEDKEYFEYGCARFAGAILSNILYNGRMRIVTWPTIDGFDLIEDGRGRIVVAVLEGMLSFVRQVDAEALMDWKQVHRLRNATCHNGRLLSSLFARGEGPFANNAPAAYARTKQQINQMRVVFHRDAQAHHANGNRSIDFLVDQIASVVEDKGVRYAEPDALRVLKGQLNNII</sequence>
<evidence type="ECO:0000313" key="2">
    <source>
        <dbReference type="Proteomes" id="UP001153069"/>
    </source>
</evidence>
<dbReference type="EMBL" id="CAICTM010000047">
    <property type="protein sequence ID" value="CAB9498855.1"/>
    <property type="molecule type" value="Genomic_DNA"/>
</dbReference>
<accession>A0A9N8DBP1</accession>
<dbReference type="AlphaFoldDB" id="A0A9N8DBP1"/>
<dbReference type="Proteomes" id="UP001153069">
    <property type="component" value="Unassembled WGS sequence"/>
</dbReference>
<proteinExistence type="predicted"/>